<dbReference type="HOGENOM" id="CLU_035488_0_1_9"/>
<evidence type="ECO:0000313" key="4">
    <source>
        <dbReference type="Proteomes" id="UP000005481"/>
    </source>
</evidence>
<dbReference type="eggNOG" id="COG3016">
    <property type="taxonomic scope" value="Bacteria"/>
</dbReference>
<dbReference type="Pfam" id="PF04187">
    <property type="entry name" value="Cofac_haem_bdg"/>
    <property type="match status" value="1"/>
</dbReference>
<keyword evidence="1" id="KW-0732">Signal</keyword>
<sequence length="300" mass="33021">MKFIRLLMIIGMLLQPGSAVFGMAAEPPPIIADAATGRSVTAADIAAACDGGGGVVFFGELHDSTPAHAAELALLQSLYVRYGDRTVLSLEMFERDTQVLTDDFLAGRITEETFLERSRPWPNYDTAYRPLVMFAKEKKIPVIAANIPRRIAAAYAHGRKLSEIDEPDRQYLPRVHKDGSAAYKEKFALTLRSLKEGAMVVPEERIAPMFRAQCLKDDTMAESIGDYAVAHPSSLILHVQGAFHSEGGLGVPEKLRDLRPGIYILLVNCVEYDAASDDISRAVAAHRRDGDYLVFVQRDT</sequence>
<feature type="chain" id="PRO_5003529082" description="Haem-binding uptake Tiki superfamily ChaN domain-containing protein" evidence="1">
    <location>
        <begin position="25"/>
        <end position="300"/>
    </location>
</feature>
<dbReference type="Gene3D" id="3.40.50.11550">
    <property type="match status" value="1"/>
</dbReference>
<dbReference type="AlphaFoldDB" id="G9YJR4"/>
<feature type="domain" description="Haem-binding uptake Tiki superfamily ChaN" evidence="2">
    <location>
        <begin position="54"/>
        <end position="255"/>
    </location>
</feature>
<reference evidence="3 4" key="1">
    <citation type="submission" date="2011-08" db="EMBL/GenBank/DDBJ databases">
        <authorList>
            <person name="Weinstock G."/>
            <person name="Sodergren E."/>
            <person name="Clifton S."/>
            <person name="Fulton L."/>
            <person name="Fulton B."/>
            <person name="Courtney L."/>
            <person name="Fronick C."/>
            <person name="Harrison M."/>
            <person name="Strong C."/>
            <person name="Farmer C."/>
            <person name="Delahaunty K."/>
            <person name="Markovic C."/>
            <person name="Hall O."/>
            <person name="Minx P."/>
            <person name="Tomlinson C."/>
            <person name="Mitreva M."/>
            <person name="Hou S."/>
            <person name="Chen J."/>
            <person name="Wollam A."/>
            <person name="Pepin K.H."/>
            <person name="Johnson M."/>
            <person name="Bhonagiri V."/>
            <person name="Zhang X."/>
            <person name="Suruliraj S."/>
            <person name="Warren W."/>
            <person name="Chinwalla A."/>
            <person name="Mardis E.R."/>
            <person name="Wilson R.K."/>
        </authorList>
    </citation>
    <scope>NUCLEOTIDE SEQUENCE [LARGE SCALE GENOMIC DNA]</scope>
    <source>
        <strain evidence="3 4">F0357</strain>
    </source>
</reference>
<dbReference type="Proteomes" id="UP000005481">
    <property type="component" value="Unassembled WGS sequence"/>
</dbReference>
<dbReference type="RefSeq" id="WP_006790884.1">
    <property type="nucleotide sequence ID" value="NZ_JH417612.1"/>
</dbReference>
<evidence type="ECO:0000313" key="3">
    <source>
        <dbReference type="EMBL" id="EHM38248.1"/>
    </source>
</evidence>
<dbReference type="STRING" id="861450.HMPREF0080_01918"/>
<dbReference type="CDD" id="cd14727">
    <property type="entry name" value="ChanN-like"/>
    <property type="match status" value="1"/>
</dbReference>
<evidence type="ECO:0000259" key="2">
    <source>
        <dbReference type="Pfam" id="PF04187"/>
    </source>
</evidence>
<dbReference type="InterPro" id="IPR007314">
    <property type="entry name" value="Cofac_haem-bd_dom"/>
</dbReference>
<proteinExistence type="predicted"/>
<feature type="signal peptide" evidence="1">
    <location>
        <begin position="1"/>
        <end position="24"/>
    </location>
</feature>
<dbReference type="EMBL" id="AGCJ01000083">
    <property type="protein sequence ID" value="EHM38248.1"/>
    <property type="molecule type" value="Genomic_DNA"/>
</dbReference>
<dbReference type="SUPFAM" id="SSF159501">
    <property type="entry name" value="EreA/ChaN-like"/>
    <property type="match status" value="1"/>
</dbReference>
<protein>
    <recommendedName>
        <fullName evidence="2">Haem-binding uptake Tiki superfamily ChaN domain-containing protein</fullName>
    </recommendedName>
</protein>
<evidence type="ECO:0000256" key="1">
    <source>
        <dbReference type="SAM" id="SignalP"/>
    </source>
</evidence>
<dbReference type="OrthoDB" id="1680202at2"/>
<keyword evidence="4" id="KW-1185">Reference proteome</keyword>
<name>G9YJR4_9FIRM</name>
<comment type="caution">
    <text evidence="3">The sequence shown here is derived from an EMBL/GenBank/DDBJ whole genome shotgun (WGS) entry which is preliminary data.</text>
</comment>
<gene>
    <name evidence="3" type="ORF">HMPREF0080_01918</name>
</gene>
<accession>G9YJR4</accession>
<organism evidence="3 4">
    <name type="scientific">Anaeroglobus geminatus F0357</name>
    <dbReference type="NCBI Taxonomy" id="861450"/>
    <lineage>
        <taxon>Bacteria</taxon>
        <taxon>Bacillati</taxon>
        <taxon>Bacillota</taxon>
        <taxon>Negativicutes</taxon>
        <taxon>Veillonellales</taxon>
        <taxon>Veillonellaceae</taxon>
        <taxon>Anaeroglobus</taxon>
    </lineage>
</organism>